<evidence type="ECO:0000313" key="1">
    <source>
        <dbReference type="EMBL" id="TDY43461.1"/>
    </source>
</evidence>
<comment type="caution">
    <text evidence="1">The sequence shown here is derived from an EMBL/GenBank/DDBJ whole genome shotgun (WGS) entry which is preliminary data.</text>
</comment>
<evidence type="ECO:0000313" key="2">
    <source>
        <dbReference type="Proteomes" id="UP000294581"/>
    </source>
</evidence>
<dbReference type="RefSeq" id="WP_134160388.1">
    <property type="nucleotide sequence ID" value="NZ_SORF01000011.1"/>
</dbReference>
<dbReference type="OrthoDB" id="2375676at2"/>
<dbReference type="AlphaFoldDB" id="A0A4R8LLL3"/>
<dbReference type="EMBL" id="SORF01000011">
    <property type="protein sequence ID" value="TDY43461.1"/>
    <property type="molecule type" value="Genomic_DNA"/>
</dbReference>
<sequence length="125" mass="14587">MTERIAHYALVFDNSRKAKSIRQLYDALKARARQEDRLDVAVYGEATGRDGVRVKEPDRYRVLNLRLQDEHMSPFFRTTMNLFQMLMLDESIDMAIFRAERGWLFEFHGVASGPVPFGQNGFDLR</sequence>
<proteinExistence type="predicted"/>
<organism evidence="1 2">
    <name type="scientific">Alicyclobacillus sacchari</name>
    <dbReference type="NCBI Taxonomy" id="392010"/>
    <lineage>
        <taxon>Bacteria</taxon>
        <taxon>Bacillati</taxon>
        <taxon>Bacillota</taxon>
        <taxon>Bacilli</taxon>
        <taxon>Bacillales</taxon>
        <taxon>Alicyclobacillaceae</taxon>
        <taxon>Alicyclobacillus</taxon>
    </lineage>
</organism>
<keyword evidence="2" id="KW-1185">Reference proteome</keyword>
<accession>A0A4R8LLL3</accession>
<name>A0A4R8LLL3_9BACL</name>
<dbReference type="Proteomes" id="UP000294581">
    <property type="component" value="Unassembled WGS sequence"/>
</dbReference>
<reference evidence="1 2" key="1">
    <citation type="submission" date="2019-03" db="EMBL/GenBank/DDBJ databases">
        <title>Genomic Encyclopedia of Type Strains, Phase IV (KMG-IV): sequencing the most valuable type-strain genomes for metagenomic binning, comparative biology and taxonomic classification.</title>
        <authorList>
            <person name="Goeker M."/>
        </authorList>
    </citation>
    <scope>NUCLEOTIDE SEQUENCE [LARGE SCALE GENOMIC DNA]</scope>
    <source>
        <strain evidence="1 2">DSM 17974</strain>
    </source>
</reference>
<gene>
    <name evidence="1" type="ORF">C7445_111109</name>
</gene>
<protein>
    <submittedName>
        <fullName evidence="1">Uncharacterized protein</fullName>
    </submittedName>
</protein>